<proteinExistence type="predicted"/>
<dbReference type="EMBL" id="DYDO01000004">
    <property type="protein sequence ID" value="DBA26811.1"/>
    <property type="molecule type" value="Genomic_DNA"/>
</dbReference>
<evidence type="ECO:0000313" key="1">
    <source>
        <dbReference type="EMBL" id="DBA26811.1"/>
    </source>
</evidence>
<reference evidence="1" key="1">
    <citation type="thesis" date="2020" institute="ProQuest LLC" country="789 East Eisenhower Parkway, Ann Arbor, MI, USA">
        <title>Comparative Genomics and Chromosome Evolution.</title>
        <authorList>
            <person name="Mudd A.B."/>
        </authorList>
    </citation>
    <scope>NUCLEOTIDE SEQUENCE</scope>
    <source>
        <strain evidence="1">1538</strain>
        <tissue evidence="1">Blood</tissue>
    </source>
</reference>
<protein>
    <submittedName>
        <fullName evidence="1">Uncharacterized protein</fullName>
    </submittedName>
</protein>
<dbReference type="Proteomes" id="UP001181693">
    <property type="component" value="Unassembled WGS sequence"/>
</dbReference>
<name>A0AAV3AQS4_PYXAD</name>
<accession>A0AAV3AQS4</accession>
<comment type="caution">
    <text evidence="1">The sequence shown here is derived from an EMBL/GenBank/DDBJ whole genome shotgun (WGS) entry which is preliminary data.</text>
</comment>
<organism evidence="1 2">
    <name type="scientific">Pyxicephalus adspersus</name>
    <name type="common">African bullfrog</name>
    <dbReference type="NCBI Taxonomy" id="30357"/>
    <lineage>
        <taxon>Eukaryota</taxon>
        <taxon>Metazoa</taxon>
        <taxon>Chordata</taxon>
        <taxon>Craniata</taxon>
        <taxon>Vertebrata</taxon>
        <taxon>Euteleostomi</taxon>
        <taxon>Amphibia</taxon>
        <taxon>Batrachia</taxon>
        <taxon>Anura</taxon>
        <taxon>Neobatrachia</taxon>
        <taxon>Ranoidea</taxon>
        <taxon>Pyxicephalidae</taxon>
        <taxon>Pyxicephalinae</taxon>
        <taxon>Pyxicephalus</taxon>
    </lineage>
</organism>
<dbReference type="AlphaFoldDB" id="A0AAV3AQS4"/>
<keyword evidence="2" id="KW-1185">Reference proteome</keyword>
<evidence type="ECO:0000313" key="2">
    <source>
        <dbReference type="Proteomes" id="UP001181693"/>
    </source>
</evidence>
<gene>
    <name evidence="1" type="ORF">GDO54_011021</name>
</gene>
<sequence>MAIKVFDSNTLIVVEAIAEIKVENLIDNKVQRFTHCLACRKVNILTENVTIYQEFCFFRCKKKRKYWMNIRFAFDLAYIQNIV</sequence>